<dbReference type="Pfam" id="PF00015">
    <property type="entry name" value="MCPsignal"/>
    <property type="match status" value="1"/>
</dbReference>
<evidence type="ECO:0000313" key="5">
    <source>
        <dbReference type="EMBL" id="GLL06468.1"/>
    </source>
</evidence>
<keyword evidence="1 3" id="KW-0807">Transducer</keyword>
<protein>
    <recommendedName>
        <fullName evidence="4">Methyl-accepting transducer domain-containing protein</fullName>
    </recommendedName>
</protein>
<accession>A0A9W6KSK5</accession>
<dbReference type="GO" id="GO:0007165">
    <property type="term" value="P:signal transduction"/>
    <property type="evidence" value="ECO:0007669"/>
    <property type="project" value="UniProtKB-KW"/>
</dbReference>
<dbReference type="RefSeq" id="WP_261958958.1">
    <property type="nucleotide sequence ID" value="NZ_BAAAXA010000001.1"/>
</dbReference>
<dbReference type="GO" id="GO:0006935">
    <property type="term" value="P:chemotaxis"/>
    <property type="evidence" value="ECO:0007669"/>
    <property type="project" value="InterPro"/>
</dbReference>
<evidence type="ECO:0000256" key="3">
    <source>
        <dbReference type="PROSITE-ProRule" id="PRU00284"/>
    </source>
</evidence>
<dbReference type="InterPro" id="IPR029016">
    <property type="entry name" value="GAF-like_dom_sf"/>
</dbReference>
<evidence type="ECO:0000256" key="2">
    <source>
        <dbReference type="ARBA" id="ARBA00029447"/>
    </source>
</evidence>
<feature type="domain" description="Methyl-accepting transducer" evidence="4">
    <location>
        <begin position="310"/>
        <end position="513"/>
    </location>
</feature>
<dbReference type="Gene3D" id="3.30.450.40">
    <property type="match status" value="2"/>
</dbReference>
<dbReference type="PANTHER" id="PTHR32089:SF112">
    <property type="entry name" value="LYSOZYME-LIKE PROTEIN-RELATED"/>
    <property type="match status" value="1"/>
</dbReference>
<dbReference type="Proteomes" id="UP001143480">
    <property type="component" value="Unassembled WGS sequence"/>
</dbReference>
<evidence type="ECO:0000313" key="6">
    <source>
        <dbReference type="Proteomes" id="UP001143480"/>
    </source>
</evidence>
<reference evidence="5" key="1">
    <citation type="journal article" date="2014" name="Int. J. Syst. Evol. Microbiol.">
        <title>Complete genome sequence of Corynebacterium casei LMG S-19264T (=DSM 44701T), isolated from a smear-ripened cheese.</title>
        <authorList>
            <consortium name="US DOE Joint Genome Institute (JGI-PGF)"/>
            <person name="Walter F."/>
            <person name="Albersmeier A."/>
            <person name="Kalinowski J."/>
            <person name="Ruckert C."/>
        </authorList>
    </citation>
    <scope>NUCLEOTIDE SEQUENCE</scope>
    <source>
        <strain evidence="5">VKM Ac-1321</strain>
    </source>
</reference>
<keyword evidence="6" id="KW-1185">Reference proteome</keyword>
<dbReference type="Pfam" id="PF13185">
    <property type="entry name" value="GAF_2"/>
    <property type="match status" value="1"/>
</dbReference>
<evidence type="ECO:0000259" key="4">
    <source>
        <dbReference type="PROSITE" id="PS50111"/>
    </source>
</evidence>
<gene>
    <name evidence="5" type="ORF">GCM10017581_082180</name>
</gene>
<dbReference type="SUPFAM" id="SSF58104">
    <property type="entry name" value="Methyl-accepting chemotaxis protein (MCP) signaling domain"/>
    <property type="match status" value="1"/>
</dbReference>
<dbReference type="PRINTS" id="PR00260">
    <property type="entry name" value="CHEMTRNSDUCR"/>
</dbReference>
<dbReference type="GO" id="GO:0004888">
    <property type="term" value="F:transmembrane signaling receptor activity"/>
    <property type="evidence" value="ECO:0007669"/>
    <property type="project" value="InterPro"/>
</dbReference>
<dbReference type="InterPro" id="IPR004089">
    <property type="entry name" value="MCPsignal_dom"/>
</dbReference>
<dbReference type="PANTHER" id="PTHR32089">
    <property type="entry name" value="METHYL-ACCEPTING CHEMOTAXIS PROTEIN MCPB"/>
    <property type="match status" value="1"/>
</dbReference>
<dbReference type="InterPro" id="IPR004090">
    <property type="entry name" value="Chemotax_Me-accpt_rcpt"/>
</dbReference>
<dbReference type="AlphaFoldDB" id="A0A9W6KSK5"/>
<comment type="similarity">
    <text evidence="2">Belongs to the methyl-accepting chemotaxis (MCP) protein family.</text>
</comment>
<sequence>MPWWAKSGPTHAPAPVPRDVEALEQVLRVLDTGVGSLAQAQTAIIKTLSESLQVPYGALWERDGNDYGLVHETGPMVTQMAGAVGGARRLPADAGMLGVAVSSRRPQLVELDETPGDRCGRCAHARAQGLAYGGYVPIVEKNSVVSVMEFFSREPLPAFGTDKWDAIIRIALLARHQALAAAELQETLNDRAAVTTVVTKVGEARDQQGAIRMALDSVCAAFGWTYGSYWALDEETNTLRFSIESGSAGEEFRKVTLAASFAEGVGLSGRAWKARDLVFVRDLAELTDCVRAPAAQRAGVRSGICFPIMDGARVIGTMDFFTSETIDLSDSRRESLRNVQLLVSQRLAVLRRAEQDAAKAKGLLETVTELRAASQDAEAVARQAVEGSAAMTAEVAALGQASAAINDVIRIINGIAEQTNLLALNATIEAARAGEVGKGFAVVAGEVKELARETAEATQKVSGQIAGIQASSDAVAAGIHSTSDTIGQLDLVQARINSVLERQASMASAFERA</sequence>
<evidence type="ECO:0000256" key="1">
    <source>
        <dbReference type="ARBA" id="ARBA00023224"/>
    </source>
</evidence>
<reference evidence="5" key="2">
    <citation type="submission" date="2023-01" db="EMBL/GenBank/DDBJ databases">
        <authorList>
            <person name="Sun Q."/>
            <person name="Evtushenko L."/>
        </authorList>
    </citation>
    <scope>NUCLEOTIDE SEQUENCE</scope>
    <source>
        <strain evidence="5">VKM Ac-1321</strain>
    </source>
</reference>
<dbReference type="SUPFAM" id="SSF55781">
    <property type="entry name" value="GAF domain-like"/>
    <property type="match status" value="2"/>
</dbReference>
<comment type="caution">
    <text evidence="5">The sequence shown here is derived from an EMBL/GenBank/DDBJ whole genome shotgun (WGS) entry which is preliminary data.</text>
</comment>
<dbReference type="EMBL" id="BSFP01000073">
    <property type="protein sequence ID" value="GLL06468.1"/>
    <property type="molecule type" value="Genomic_DNA"/>
</dbReference>
<dbReference type="InterPro" id="IPR003018">
    <property type="entry name" value="GAF"/>
</dbReference>
<name>A0A9W6KSK5_9ACTN</name>
<organism evidence="5 6">
    <name type="scientific">Dactylosporangium matsuzakiense</name>
    <dbReference type="NCBI Taxonomy" id="53360"/>
    <lineage>
        <taxon>Bacteria</taxon>
        <taxon>Bacillati</taxon>
        <taxon>Actinomycetota</taxon>
        <taxon>Actinomycetes</taxon>
        <taxon>Micromonosporales</taxon>
        <taxon>Micromonosporaceae</taxon>
        <taxon>Dactylosporangium</taxon>
    </lineage>
</organism>
<dbReference type="SMART" id="SM00065">
    <property type="entry name" value="GAF"/>
    <property type="match status" value="1"/>
</dbReference>
<dbReference type="PROSITE" id="PS50111">
    <property type="entry name" value="CHEMOTAXIS_TRANSDUC_2"/>
    <property type="match status" value="1"/>
</dbReference>
<dbReference type="SMART" id="SM00283">
    <property type="entry name" value="MA"/>
    <property type="match status" value="1"/>
</dbReference>
<dbReference type="Gene3D" id="1.10.287.950">
    <property type="entry name" value="Methyl-accepting chemotaxis protein"/>
    <property type="match status" value="1"/>
</dbReference>
<proteinExistence type="inferred from homology"/>
<dbReference type="GO" id="GO:0016020">
    <property type="term" value="C:membrane"/>
    <property type="evidence" value="ECO:0007669"/>
    <property type="project" value="InterPro"/>
</dbReference>